<evidence type="ECO:0000313" key="3">
    <source>
        <dbReference type="Proteomes" id="UP000288859"/>
    </source>
</evidence>
<feature type="region of interest" description="Disordered" evidence="1">
    <location>
        <begin position="22"/>
        <end position="308"/>
    </location>
</feature>
<dbReference type="OrthoDB" id="10468467at2759"/>
<feature type="compositionally biased region" description="Basic and acidic residues" evidence="1">
    <location>
        <begin position="141"/>
        <end position="159"/>
    </location>
</feature>
<protein>
    <submittedName>
        <fullName evidence="2">Uncharacterized protein</fullName>
    </submittedName>
</protein>
<evidence type="ECO:0000313" key="2">
    <source>
        <dbReference type="EMBL" id="RVX65977.1"/>
    </source>
</evidence>
<name>A0A438MSB1_EXOME</name>
<reference evidence="2 3" key="1">
    <citation type="submission" date="2017-03" db="EMBL/GenBank/DDBJ databases">
        <title>Genomes of endolithic fungi from Antarctica.</title>
        <authorList>
            <person name="Coleine C."/>
            <person name="Masonjones S."/>
            <person name="Stajich J.E."/>
        </authorList>
    </citation>
    <scope>NUCLEOTIDE SEQUENCE [LARGE SCALE GENOMIC DNA]</scope>
    <source>
        <strain evidence="2 3">CCFEE 6314</strain>
    </source>
</reference>
<feature type="compositionally biased region" description="Low complexity" evidence="1">
    <location>
        <begin position="223"/>
        <end position="233"/>
    </location>
</feature>
<dbReference type="VEuPathDB" id="FungiDB:PV10_02862"/>
<feature type="compositionally biased region" description="Basic residues" evidence="1">
    <location>
        <begin position="36"/>
        <end position="66"/>
    </location>
</feature>
<dbReference type="Proteomes" id="UP000288859">
    <property type="component" value="Unassembled WGS sequence"/>
</dbReference>
<dbReference type="AlphaFoldDB" id="A0A438MSB1"/>
<evidence type="ECO:0000256" key="1">
    <source>
        <dbReference type="SAM" id="MobiDB-lite"/>
    </source>
</evidence>
<feature type="compositionally biased region" description="Low complexity" evidence="1">
    <location>
        <begin position="87"/>
        <end position="135"/>
    </location>
</feature>
<accession>A0A438MSB1</accession>
<proteinExistence type="predicted"/>
<comment type="caution">
    <text evidence="2">The sequence shown here is derived from an EMBL/GenBank/DDBJ whole genome shotgun (WGS) entry which is preliminary data.</text>
</comment>
<sequence>MAAKTLCKKALYLCVVLLDSKGDKPEPPTIPEQRGRPRSRSLNRKATRLARRLQRLRLQRHRLRRNHSLETIPEEDDIPSASLPAHASIIPSADDSPDPSSSDKVSQSPESVSNSASSSPSSSPSPSPSFSSHSDSAIEQPRSDSESESESVAHSHSDADEPSAPPSPAAFLQIFETEHLAIAIATGHRAEESVAEPTQRRPETVPDQYPEQARAIDQGQSTEQVVATAQDQQQTERDTVNLVVQSARVTHSDESVERPGSNPVLEVTTPPQTEAVTLAKEQGIHANRLSPFSPGQEGPKDFEDFDFD</sequence>
<dbReference type="EMBL" id="NAJM01000072">
    <property type="protein sequence ID" value="RVX65977.1"/>
    <property type="molecule type" value="Genomic_DNA"/>
</dbReference>
<gene>
    <name evidence="2" type="ORF">B0A52_09903</name>
</gene>
<organism evidence="2 3">
    <name type="scientific">Exophiala mesophila</name>
    <name type="common">Black yeast-like fungus</name>
    <dbReference type="NCBI Taxonomy" id="212818"/>
    <lineage>
        <taxon>Eukaryota</taxon>
        <taxon>Fungi</taxon>
        <taxon>Dikarya</taxon>
        <taxon>Ascomycota</taxon>
        <taxon>Pezizomycotina</taxon>
        <taxon>Eurotiomycetes</taxon>
        <taxon>Chaetothyriomycetidae</taxon>
        <taxon>Chaetothyriales</taxon>
        <taxon>Herpotrichiellaceae</taxon>
        <taxon>Exophiala</taxon>
    </lineage>
</organism>
<feature type="compositionally biased region" description="Basic and acidic residues" evidence="1">
    <location>
        <begin position="188"/>
        <end position="204"/>
    </location>
</feature>